<reference evidence="1" key="1">
    <citation type="journal article" date="2020" name="Nature">
        <title>Giant virus diversity and host interactions through global metagenomics.</title>
        <authorList>
            <person name="Schulz F."/>
            <person name="Roux S."/>
            <person name="Paez-Espino D."/>
            <person name="Jungbluth S."/>
            <person name="Walsh D.A."/>
            <person name="Denef V.J."/>
            <person name="McMahon K.D."/>
            <person name="Konstantinidis K.T."/>
            <person name="Eloe-Fadrosh E.A."/>
            <person name="Kyrpides N.C."/>
            <person name="Woyke T."/>
        </authorList>
    </citation>
    <scope>NUCLEOTIDE SEQUENCE</scope>
    <source>
        <strain evidence="1">GVMAG-S-1041349-163</strain>
    </source>
</reference>
<evidence type="ECO:0000313" key="1">
    <source>
        <dbReference type="EMBL" id="QHU07799.1"/>
    </source>
</evidence>
<sequence>MNTLEKEISSLTLDLHYDTNILEIVYENRLFSKAKVVVEGITYLVKVTNDHF</sequence>
<organism evidence="1">
    <name type="scientific">viral metagenome</name>
    <dbReference type="NCBI Taxonomy" id="1070528"/>
    <lineage>
        <taxon>unclassified sequences</taxon>
        <taxon>metagenomes</taxon>
        <taxon>organismal metagenomes</taxon>
    </lineage>
</organism>
<protein>
    <submittedName>
        <fullName evidence="1">Uncharacterized protein</fullName>
    </submittedName>
</protein>
<dbReference type="AlphaFoldDB" id="A0A6C0JQG7"/>
<name>A0A6C0JQG7_9ZZZZ</name>
<accession>A0A6C0JQG7</accession>
<proteinExistence type="predicted"/>
<dbReference type="EMBL" id="MN740687">
    <property type="protein sequence ID" value="QHU07799.1"/>
    <property type="molecule type" value="Genomic_DNA"/>
</dbReference>